<sequence length="94" mass="10612">MNFYQIKEPYSATIVAHDEMECLKLYEENMSDVGDKDTFFSELTVIPGMRALTKLAGAWDDIPSGQRIGFEDAVILLGKFLEEDESAVLVMEML</sequence>
<organism evidence="1 2">
    <name type="scientific">Candidatus Jeotgalibaca merdavium</name>
    <dbReference type="NCBI Taxonomy" id="2838627"/>
    <lineage>
        <taxon>Bacteria</taxon>
        <taxon>Bacillati</taxon>
        <taxon>Bacillota</taxon>
        <taxon>Bacilli</taxon>
        <taxon>Lactobacillales</taxon>
        <taxon>Carnobacteriaceae</taxon>
        <taxon>Jeotgalibaca</taxon>
    </lineage>
</organism>
<reference evidence="1" key="2">
    <citation type="submission" date="2021-04" db="EMBL/GenBank/DDBJ databases">
        <authorList>
            <person name="Gilroy R."/>
        </authorList>
    </citation>
    <scope>NUCLEOTIDE SEQUENCE</scope>
    <source>
        <strain evidence="1">CHK171-505</strain>
    </source>
</reference>
<gene>
    <name evidence="1" type="ORF">H9948_06680</name>
</gene>
<evidence type="ECO:0000313" key="1">
    <source>
        <dbReference type="EMBL" id="HJA90459.1"/>
    </source>
</evidence>
<proteinExistence type="predicted"/>
<evidence type="ECO:0000313" key="2">
    <source>
        <dbReference type="Proteomes" id="UP000886856"/>
    </source>
</evidence>
<dbReference type="Proteomes" id="UP000886856">
    <property type="component" value="Unassembled WGS sequence"/>
</dbReference>
<protein>
    <submittedName>
        <fullName evidence="1">Uncharacterized protein</fullName>
    </submittedName>
</protein>
<name>A0A9D2I267_9LACT</name>
<reference evidence="1" key="1">
    <citation type="journal article" date="2021" name="PeerJ">
        <title>Extensive microbial diversity within the chicken gut microbiome revealed by metagenomics and culture.</title>
        <authorList>
            <person name="Gilroy R."/>
            <person name="Ravi A."/>
            <person name="Getino M."/>
            <person name="Pursley I."/>
            <person name="Horton D.L."/>
            <person name="Alikhan N.F."/>
            <person name="Baker D."/>
            <person name="Gharbi K."/>
            <person name="Hall N."/>
            <person name="Watson M."/>
            <person name="Adriaenssens E.M."/>
            <person name="Foster-Nyarko E."/>
            <person name="Jarju S."/>
            <person name="Secka A."/>
            <person name="Antonio M."/>
            <person name="Oren A."/>
            <person name="Chaudhuri R.R."/>
            <person name="La Ragione R."/>
            <person name="Hildebrand F."/>
            <person name="Pallen M.J."/>
        </authorList>
    </citation>
    <scope>NUCLEOTIDE SEQUENCE</scope>
    <source>
        <strain evidence="1">CHK171-505</strain>
    </source>
</reference>
<comment type="caution">
    <text evidence="1">The sequence shown here is derived from an EMBL/GenBank/DDBJ whole genome shotgun (WGS) entry which is preliminary data.</text>
</comment>
<accession>A0A9D2I267</accession>
<dbReference type="AlphaFoldDB" id="A0A9D2I267"/>
<dbReference type="EMBL" id="DWYW01000152">
    <property type="protein sequence ID" value="HJA90459.1"/>
    <property type="molecule type" value="Genomic_DNA"/>
</dbReference>